<gene>
    <name evidence="2" type="ORF">VICG_00631</name>
</gene>
<feature type="transmembrane region" description="Helical" evidence="1">
    <location>
        <begin position="37"/>
        <end position="61"/>
    </location>
</feature>
<dbReference type="VEuPathDB" id="MicrosporidiaDB:VICG_00631"/>
<dbReference type="HOGENOM" id="CLU_788018_0_0_1"/>
<keyword evidence="1" id="KW-1133">Transmembrane helix</keyword>
<proteinExistence type="predicted"/>
<dbReference type="GeneID" id="19881348"/>
<evidence type="ECO:0000313" key="3">
    <source>
        <dbReference type="Proteomes" id="UP000011082"/>
    </source>
</evidence>
<keyword evidence="3" id="KW-1185">Reference proteome</keyword>
<name>L2GPJ9_VITCO</name>
<dbReference type="RefSeq" id="XP_007604083.1">
    <property type="nucleotide sequence ID" value="XM_007604021.1"/>
</dbReference>
<keyword evidence="1" id="KW-0812">Transmembrane</keyword>
<reference evidence="3" key="1">
    <citation type="submission" date="2011-05" db="EMBL/GenBank/DDBJ databases">
        <title>The genome sequence of Vittaforma corneae strain ATCC 50505.</title>
        <authorList>
            <consortium name="The Broad Institute Genome Sequencing Platform"/>
            <person name="Cuomo C."/>
            <person name="Didier E."/>
            <person name="Bowers L."/>
            <person name="Young S.K."/>
            <person name="Zeng Q."/>
            <person name="Gargeya S."/>
            <person name="Fitzgerald M."/>
            <person name="Haas B."/>
            <person name="Abouelleil A."/>
            <person name="Alvarado L."/>
            <person name="Arachchi H.M."/>
            <person name="Berlin A."/>
            <person name="Chapman S.B."/>
            <person name="Gearin G."/>
            <person name="Goldberg J."/>
            <person name="Griggs A."/>
            <person name="Gujja S."/>
            <person name="Hansen M."/>
            <person name="Heiman D."/>
            <person name="Howarth C."/>
            <person name="Larimer J."/>
            <person name="Lui A."/>
            <person name="MacDonald P.J.P."/>
            <person name="McCowen C."/>
            <person name="Montmayeur A."/>
            <person name="Murphy C."/>
            <person name="Neiman D."/>
            <person name="Pearson M."/>
            <person name="Priest M."/>
            <person name="Roberts A."/>
            <person name="Saif S."/>
            <person name="Shea T."/>
            <person name="Sisk P."/>
            <person name="Stolte C."/>
            <person name="Sykes S."/>
            <person name="Wortman J."/>
            <person name="Nusbaum C."/>
            <person name="Birren B."/>
        </authorList>
    </citation>
    <scope>NUCLEOTIDE SEQUENCE [LARGE SCALE GENOMIC DNA]</scope>
    <source>
        <strain evidence="3">ATCC 50505</strain>
    </source>
</reference>
<accession>L2GPJ9</accession>
<sequence>MQDISKTQSMQNDASIQPEQQITTSFTLFELSITNVAIFWGLIVILAEFLPHIKIFGWNVLPTSILSKIAMSRDSVVKYSFGWIPKFIKAWDSTSTTLFPAVESKKFCNLCIKMVVEFVSSFFELVLSVINLPSGVFVTGDFSKSGNNLREAGRHFWNFICTLLMIRHLIWFLGSFLIAMIVEAFRILFVYLSIFVVILVYAVYIVIFVYMKLLGLKPKLSAIRLWTSKDSTAKVADTGSNILPSDISNSKFYKQFLENYIKKAQDPLLLPWDFVNFWGATEPEKLKLSRQVVGELRDRGLFNSGDSFMHKKLKHHARNHFIVDSRFFLILEASYSYLRGTCIFIFYHAIWN</sequence>
<feature type="transmembrane region" description="Helical" evidence="1">
    <location>
        <begin position="188"/>
        <end position="211"/>
    </location>
</feature>
<dbReference type="InParanoid" id="L2GPJ9"/>
<evidence type="ECO:0000256" key="1">
    <source>
        <dbReference type="SAM" id="Phobius"/>
    </source>
</evidence>
<organism evidence="2 3">
    <name type="scientific">Vittaforma corneae (strain ATCC 50505)</name>
    <name type="common">Microsporidian parasite</name>
    <name type="synonym">Nosema corneum</name>
    <dbReference type="NCBI Taxonomy" id="993615"/>
    <lineage>
        <taxon>Eukaryota</taxon>
        <taxon>Fungi</taxon>
        <taxon>Fungi incertae sedis</taxon>
        <taxon>Microsporidia</taxon>
        <taxon>Nosematidae</taxon>
        <taxon>Vittaforma</taxon>
    </lineage>
</organism>
<keyword evidence="1" id="KW-0472">Membrane</keyword>
<feature type="transmembrane region" description="Helical" evidence="1">
    <location>
        <begin position="156"/>
        <end position="182"/>
    </location>
</feature>
<dbReference type="EMBL" id="JH370133">
    <property type="protein sequence ID" value="ELA42232.1"/>
    <property type="molecule type" value="Genomic_DNA"/>
</dbReference>
<protein>
    <submittedName>
        <fullName evidence="2">Uncharacterized protein</fullName>
    </submittedName>
</protein>
<dbReference type="Proteomes" id="UP000011082">
    <property type="component" value="Unassembled WGS sequence"/>
</dbReference>
<dbReference type="AlphaFoldDB" id="L2GPJ9"/>
<evidence type="ECO:0000313" key="2">
    <source>
        <dbReference type="EMBL" id="ELA42232.1"/>
    </source>
</evidence>